<keyword evidence="4" id="KW-0540">Nuclease</keyword>
<sequence>WVLHFRNTNCIGAIDGTHSPIIINGEKAAPYRNRKGTLSQNVMVACDFDLNFTFISCGWEGSATDVRVLRSAWNKVVKEFHEKHPYVTMNKQQIQD</sequence>
<name>A0A6G1EJ07_9ORYZ</name>
<keyword evidence="5" id="KW-0479">Metal-binding</keyword>
<evidence type="ECO:0000256" key="7">
    <source>
        <dbReference type="ARBA" id="ARBA00023242"/>
    </source>
</evidence>
<dbReference type="Pfam" id="PF13359">
    <property type="entry name" value="DDE_Tnp_4"/>
    <property type="match status" value="1"/>
</dbReference>
<feature type="non-terminal residue" evidence="9">
    <location>
        <position position="96"/>
    </location>
</feature>
<dbReference type="GO" id="GO:0004518">
    <property type="term" value="F:nuclease activity"/>
    <property type="evidence" value="ECO:0007669"/>
    <property type="project" value="UniProtKB-KW"/>
</dbReference>
<comment type="cofactor">
    <cofactor evidence="1">
        <name>a divalent metal cation</name>
        <dbReference type="ChEBI" id="CHEBI:60240"/>
    </cofactor>
</comment>
<organism evidence="9 10">
    <name type="scientific">Oryza meyeriana var. granulata</name>
    <dbReference type="NCBI Taxonomy" id="110450"/>
    <lineage>
        <taxon>Eukaryota</taxon>
        <taxon>Viridiplantae</taxon>
        <taxon>Streptophyta</taxon>
        <taxon>Embryophyta</taxon>
        <taxon>Tracheophyta</taxon>
        <taxon>Spermatophyta</taxon>
        <taxon>Magnoliopsida</taxon>
        <taxon>Liliopsida</taxon>
        <taxon>Poales</taxon>
        <taxon>Poaceae</taxon>
        <taxon>BOP clade</taxon>
        <taxon>Oryzoideae</taxon>
        <taxon>Oryzeae</taxon>
        <taxon>Oryzinae</taxon>
        <taxon>Oryza</taxon>
        <taxon>Oryza meyeriana</taxon>
    </lineage>
</organism>
<protein>
    <recommendedName>
        <fullName evidence="8">DDE Tnp4 domain-containing protein</fullName>
    </recommendedName>
</protein>
<dbReference type="AlphaFoldDB" id="A0A6G1EJ07"/>
<comment type="subcellular location">
    <subcellularLocation>
        <location evidence="2">Nucleus</location>
    </subcellularLocation>
</comment>
<dbReference type="PANTHER" id="PTHR22930:SF290">
    <property type="entry name" value="OS04G0422900 PROTEIN"/>
    <property type="match status" value="1"/>
</dbReference>
<comment type="caution">
    <text evidence="9">The sequence shown here is derived from an EMBL/GenBank/DDBJ whole genome shotgun (WGS) entry which is preliminary data.</text>
</comment>
<feature type="domain" description="DDE Tnp4" evidence="8">
    <location>
        <begin position="14"/>
        <end position="81"/>
    </location>
</feature>
<accession>A0A6G1EJ07</accession>
<reference evidence="9 10" key="1">
    <citation type="submission" date="2019-11" db="EMBL/GenBank/DDBJ databases">
        <title>Whole genome sequence of Oryza granulata.</title>
        <authorList>
            <person name="Li W."/>
        </authorList>
    </citation>
    <scope>NUCLEOTIDE SEQUENCE [LARGE SCALE GENOMIC DNA]</scope>
    <source>
        <strain evidence="10">cv. Menghai</strain>
        <tissue evidence="9">Leaf</tissue>
    </source>
</reference>
<evidence type="ECO:0000256" key="2">
    <source>
        <dbReference type="ARBA" id="ARBA00004123"/>
    </source>
</evidence>
<evidence type="ECO:0000313" key="9">
    <source>
        <dbReference type="EMBL" id="KAF0924788.1"/>
    </source>
</evidence>
<evidence type="ECO:0000256" key="6">
    <source>
        <dbReference type="ARBA" id="ARBA00022801"/>
    </source>
</evidence>
<dbReference type="OrthoDB" id="665395at2759"/>
<proteinExistence type="inferred from homology"/>
<dbReference type="GO" id="GO:0005634">
    <property type="term" value="C:nucleus"/>
    <property type="evidence" value="ECO:0007669"/>
    <property type="project" value="UniProtKB-SubCell"/>
</dbReference>
<gene>
    <name evidence="9" type="ORF">E2562_014895</name>
</gene>
<evidence type="ECO:0000256" key="3">
    <source>
        <dbReference type="ARBA" id="ARBA00006958"/>
    </source>
</evidence>
<dbReference type="GO" id="GO:0046872">
    <property type="term" value="F:metal ion binding"/>
    <property type="evidence" value="ECO:0007669"/>
    <property type="project" value="UniProtKB-KW"/>
</dbReference>
<evidence type="ECO:0000313" key="10">
    <source>
        <dbReference type="Proteomes" id="UP000479710"/>
    </source>
</evidence>
<keyword evidence="6" id="KW-0378">Hydrolase</keyword>
<keyword evidence="10" id="KW-1185">Reference proteome</keyword>
<comment type="similarity">
    <text evidence="3">Belongs to the HARBI1 family.</text>
</comment>
<evidence type="ECO:0000256" key="5">
    <source>
        <dbReference type="ARBA" id="ARBA00022723"/>
    </source>
</evidence>
<dbReference type="PANTHER" id="PTHR22930">
    <property type="match status" value="1"/>
</dbReference>
<dbReference type="Proteomes" id="UP000479710">
    <property type="component" value="Unassembled WGS sequence"/>
</dbReference>
<dbReference type="EMBL" id="SPHZ02000003">
    <property type="protein sequence ID" value="KAF0924788.1"/>
    <property type="molecule type" value="Genomic_DNA"/>
</dbReference>
<dbReference type="InterPro" id="IPR045249">
    <property type="entry name" value="HARBI1-like"/>
</dbReference>
<feature type="non-terminal residue" evidence="9">
    <location>
        <position position="1"/>
    </location>
</feature>
<evidence type="ECO:0000256" key="4">
    <source>
        <dbReference type="ARBA" id="ARBA00022722"/>
    </source>
</evidence>
<evidence type="ECO:0000259" key="8">
    <source>
        <dbReference type="Pfam" id="PF13359"/>
    </source>
</evidence>
<evidence type="ECO:0000256" key="1">
    <source>
        <dbReference type="ARBA" id="ARBA00001968"/>
    </source>
</evidence>
<dbReference type="GO" id="GO:0016787">
    <property type="term" value="F:hydrolase activity"/>
    <property type="evidence" value="ECO:0007669"/>
    <property type="project" value="UniProtKB-KW"/>
</dbReference>
<keyword evidence="7" id="KW-0539">Nucleus</keyword>
<dbReference type="InterPro" id="IPR027806">
    <property type="entry name" value="HARBI1_dom"/>
</dbReference>